<sequence>MSIINLTPDSFFERSRCDLSAAEGADMVDVGACSTRPGGEPASEEDELSRLLGFMPEIMRRYAGLPVSIDTFRPRIAREMLERYGVDIINDVSGGCDEMFAVCAAHNAAYVLTWPHGGSVSDMLFFFSEKLDSLSKSGVDDVILDPGFGFGKDVENNYEIARNMEVLQEFGLPVLAGISRKRMLWQLLGTSPGESLNATTALNCMLLERGADIIRVHDTKEAKEAVAIYRQFHKTPCSNS</sequence>
<dbReference type="GO" id="GO:0004156">
    <property type="term" value="F:dihydropteroate synthase activity"/>
    <property type="evidence" value="ECO:0007669"/>
    <property type="project" value="UniProtKB-EC"/>
</dbReference>
<dbReference type="InterPro" id="IPR006390">
    <property type="entry name" value="DHP_synth_dom"/>
</dbReference>
<evidence type="ECO:0000256" key="1">
    <source>
        <dbReference type="ARBA" id="ARBA00000012"/>
    </source>
</evidence>
<dbReference type="AlphaFoldDB" id="A0A9D9EI28"/>
<dbReference type="InterPro" id="IPR011005">
    <property type="entry name" value="Dihydropteroate_synth-like_sf"/>
</dbReference>
<dbReference type="PROSITE" id="PS50972">
    <property type="entry name" value="PTERIN_BINDING"/>
    <property type="match status" value="1"/>
</dbReference>
<comment type="caution">
    <text evidence="10">The sequence shown here is derived from an EMBL/GenBank/DDBJ whole genome shotgun (WGS) entry which is preliminary data.</text>
</comment>
<comment type="cofactor">
    <cofactor evidence="2">
        <name>Mg(2+)</name>
        <dbReference type="ChEBI" id="CHEBI:18420"/>
    </cofactor>
</comment>
<comment type="pathway">
    <text evidence="3">Cofactor biosynthesis; tetrahydrofolate biosynthesis; 7,8-dihydrofolate from 2-amino-4-hydroxy-6-hydroxymethyl-7,8-dihydropteridine diphosphate and 4-aminobenzoate: step 1/2.</text>
</comment>
<protein>
    <recommendedName>
        <fullName evidence="4">dihydropteroate synthase</fullName>
        <ecNumber evidence="4">2.5.1.15</ecNumber>
    </recommendedName>
</protein>
<evidence type="ECO:0000256" key="5">
    <source>
        <dbReference type="ARBA" id="ARBA00022679"/>
    </source>
</evidence>
<evidence type="ECO:0000256" key="7">
    <source>
        <dbReference type="ARBA" id="ARBA00022842"/>
    </source>
</evidence>
<reference evidence="10" key="1">
    <citation type="submission" date="2020-10" db="EMBL/GenBank/DDBJ databases">
        <authorList>
            <person name="Gilroy R."/>
        </authorList>
    </citation>
    <scope>NUCLEOTIDE SEQUENCE</scope>
    <source>
        <strain evidence="10">D3-1215</strain>
    </source>
</reference>
<reference evidence="10" key="2">
    <citation type="journal article" date="2021" name="PeerJ">
        <title>Extensive microbial diversity within the chicken gut microbiome revealed by metagenomics and culture.</title>
        <authorList>
            <person name="Gilroy R."/>
            <person name="Ravi A."/>
            <person name="Getino M."/>
            <person name="Pursley I."/>
            <person name="Horton D.L."/>
            <person name="Alikhan N.F."/>
            <person name="Baker D."/>
            <person name="Gharbi K."/>
            <person name="Hall N."/>
            <person name="Watson M."/>
            <person name="Adriaenssens E.M."/>
            <person name="Foster-Nyarko E."/>
            <person name="Jarju S."/>
            <person name="Secka A."/>
            <person name="Antonio M."/>
            <person name="Oren A."/>
            <person name="Chaudhuri R.R."/>
            <person name="La Ragione R."/>
            <person name="Hildebrand F."/>
            <person name="Pallen M.J."/>
        </authorList>
    </citation>
    <scope>NUCLEOTIDE SEQUENCE</scope>
    <source>
        <strain evidence="10">D3-1215</strain>
    </source>
</reference>
<dbReference type="PANTHER" id="PTHR20941:SF1">
    <property type="entry name" value="FOLIC ACID SYNTHESIS PROTEIN FOL1"/>
    <property type="match status" value="1"/>
</dbReference>
<dbReference type="Proteomes" id="UP000823637">
    <property type="component" value="Unassembled WGS sequence"/>
</dbReference>
<dbReference type="InterPro" id="IPR045031">
    <property type="entry name" value="DHP_synth-like"/>
</dbReference>
<accession>A0A9D9EI28</accession>
<dbReference type="NCBIfam" id="TIGR01496">
    <property type="entry name" value="DHPS"/>
    <property type="match status" value="1"/>
</dbReference>
<dbReference type="GO" id="GO:0046872">
    <property type="term" value="F:metal ion binding"/>
    <property type="evidence" value="ECO:0007669"/>
    <property type="project" value="UniProtKB-KW"/>
</dbReference>
<name>A0A9D9EI28_9BACT</name>
<dbReference type="PANTHER" id="PTHR20941">
    <property type="entry name" value="FOLATE SYNTHESIS PROTEINS"/>
    <property type="match status" value="1"/>
</dbReference>
<dbReference type="GO" id="GO:0046654">
    <property type="term" value="P:tetrahydrofolate biosynthetic process"/>
    <property type="evidence" value="ECO:0007669"/>
    <property type="project" value="TreeGrafter"/>
</dbReference>
<evidence type="ECO:0000256" key="2">
    <source>
        <dbReference type="ARBA" id="ARBA00001946"/>
    </source>
</evidence>
<keyword evidence="5 10" id="KW-0808">Transferase</keyword>
<dbReference type="GO" id="GO:0046656">
    <property type="term" value="P:folic acid biosynthetic process"/>
    <property type="evidence" value="ECO:0007669"/>
    <property type="project" value="UniProtKB-KW"/>
</dbReference>
<dbReference type="Pfam" id="PF00809">
    <property type="entry name" value="Pterin_bind"/>
    <property type="match status" value="1"/>
</dbReference>
<dbReference type="PROSITE" id="PS00793">
    <property type="entry name" value="DHPS_2"/>
    <property type="match status" value="1"/>
</dbReference>
<proteinExistence type="predicted"/>
<evidence type="ECO:0000256" key="6">
    <source>
        <dbReference type="ARBA" id="ARBA00022723"/>
    </source>
</evidence>
<evidence type="ECO:0000256" key="8">
    <source>
        <dbReference type="ARBA" id="ARBA00022909"/>
    </source>
</evidence>
<keyword evidence="8" id="KW-0289">Folate biosynthesis</keyword>
<dbReference type="Gene3D" id="3.20.20.20">
    <property type="entry name" value="Dihydropteroate synthase-like"/>
    <property type="match status" value="1"/>
</dbReference>
<evidence type="ECO:0000256" key="4">
    <source>
        <dbReference type="ARBA" id="ARBA00012458"/>
    </source>
</evidence>
<dbReference type="EMBL" id="JADIMR010000049">
    <property type="protein sequence ID" value="MBO8446795.1"/>
    <property type="molecule type" value="Genomic_DNA"/>
</dbReference>
<comment type="catalytic activity">
    <reaction evidence="1">
        <text>(7,8-dihydropterin-6-yl)methyl diphosphate + 4-aminobenzoate = 7,8-dihydropteroate + diphosphate</text>
        <dbReference type="Rhea" id="RHEA:19949"/>
        <dbReference type="ChEBI" id="CHEBI:17836"/>
        <dbReference type="ChEBI" id="CHEBI:17839"/>
        <dbReference type="ChEBI" id="CHEBI:33019"/>
        <dbReference type="ChEBI" id="CHEBI:72950"/>
        <dbReference type="EC" id="2.5.1.15"/>
    </reaction>
</comment>
<dbReference type="SUPFAM" id="SSF51717">
    <property type="entry name" value="Dihydropteroate synthetase-like"/>
    <property type="match status" value="1"/>
</dbReference>
<feature type="domain" description="Pterin-binding" evidence="9">
    <location>
        <begin position="1"/>
        <end position="227"/>
    </location>
</feature>
<gene>
    <name evidence="10" type="primary">folP</name>
    <name evidence="10" type="ORF">IAC32_03495</name>
</gene>
<dbReference type="EC" id="2.5.1.15" evidence="4"/>
<evidence type="ECO:0000256" key="3">
    <source>
        <dbReference type="ARBA" id="ARBA00004763"/>
    </source>
</evidence>
<keyword evidence="7" id="KW-0460">Magnesium</keyword>
<dbReference type="InterPro" id="IPR000489">
    <property type="entry name" value="Pterin-binding_dom"/>
</dbReference>
<evidence type="ECO:0000313" key="11">
    <source>
        <dbReference type="Proteomes" id="UP000823637"/>
    </source>
</evidence>
<keyword evidence="6" id="KW-0479">Metal-binding</keyword>
<evidence type="ECO:0000313" key="10">
    <source>
        <dbReference type="EMBL" id="MBO8446795.1"/>
    </source>
</evidence>
<organism evidence="10 11">
    <name type="scientific">Candidatus Enterocola intestinipullorum</name>
    <dbReference type="NCBI Taxonomy" id="2840783"/>
    <lineage>
        <taxon>Bacteria</taxon>
        <taxon>Pseudomonadati</taxon>
        <taxon>Bacteroidota</taxon>
        <taxon>Bacteroidia</taxon>
        <taxon>Bacteroidales</taxon>
        <taxon>Candidatus Enterocola</taxon>
    </lineage>
</organism>
<dbReference type="GO" id="GO:0005829">
    <property type="term" value="C:cytosol"/>
    <property type="evidence" value="ECO:0007669"/>
    <property type="project" value="TreeGrafter"/>
</dbReference>
<evidence type="ECO:0000259" key="9">
    <source>
        <dbReference type="PROSITE" id="PS50972"/>
    </source>
</evidence>